<dbReference type="Proteomes" id="UP000758155">
    <property type="component" value="Unassembled WGS sequence"/>
</dbReference>
<evidence type="ECO:0000256" key="1">
    <source>
        <dbReference type="SAM" id="MobiDB-lite"/>
    </source>
</evidence>
<name>A0A9P4WWB6_9PLEO</name>
<proteinExistence type="predicted"/>
<accession>A0A9P4WWB6</accession>
<evidence type="ECO:0000313" key="2">
    <source>
        <dbReference type="EMBL" id="KAF3043434.1"/>
    </source>
</evidence>
<sequence>MPLKAQPISVVGKTKKRSAQSTEAGRTDHKNKKTKLGRRIGVVIFFSEMDKYKTIRDKAEDHEAGVIDITISNIDGPAYEHGVNPDALYEVEETIREASVDPDALFEVEETVHEEGDEEDLPQAV</sequence>
<organism evidence="2 3">
    <name type="scientific">Didymella heteroderae</name>
    <dbReference type="NCBI Taxonomy" id="1769908"/>
    <lineage>
        <taxon>Eukaryota</taxon>
        <taxon>Fungi</taxon>
        <taxon>Dikarya</taxon>
        <taxon>Ascomycota</taxon>
        <taxon>Pezizomycotina</taxon>
        <taxon>Dothideomycetes</taxon>
        <taxon>Pleosporomycetidae</taxon>
        <taxon>Pleosporales</taxon>
        <taxon>Pleosporineae</taxon>
        <taxon>Didymellaceae</taxon>
        <taxon>Didymella</taxon>
    </lineage>
</organism>
<dbReference type="EMBL" id="SWKV01000012">
    <property type="protein sequence ID" value="KAF3043434.1"/>
    <property type="molecule type" value="Genomic_DNA"/>
</dbReference>
<keyword evidence="3" id="KW-1185">Reference proteome</keyword>
<comment type="caution">
    <text evidence="2">The sequence shown here is derived from an EMBL/GenBank/DDBJ whole genome shotgun (WGS) entry which is preliminary data.</text>
</comment>
<reference evidence="2" key="1">
    <citation type="submission" date="2019-04" db="EMBL/GenBank/DDBJ databases">
        <title>Sequencing of skin fungus with MAO and IRED activity.</title>
        <authorList>
            <person name="Marsaioli A.J."/>
            <person name="Bonatto J.M.C."/>
            <person name="Reis Junior O."/>
        </authorList>
    </citation>
    <scope>NUCLEOTIDE SEQUENCE</scope>
    <source>
        <strain evidence="2">28M1</strain>
    </source>
</reference>
<protein>
    <submittedName>
        <fullName evidence="2">Uncharacterized protein</fullName>
    </submittedName>
</protein>
<dbReference type="AlphaFoldDB" id="A0A9P4WWB6"/>
<feature type="region of interest" description="Disordered" evidence="1">
    <location>
        <begin position="1"/>
        <end position="32"/>
    </location>
</feature>
<evidence type="ECO:0000313" key="3">
    <source>
        <dbReference type="Proteomes" id="UP000758155"/>
    </source>
</evidence>
<gene>
    <name evidence="2" type="ORF">E8E12_007456</name>
</gene>